<keyword evidence="1" id="KW-0597">Phosphoprotein</keyword>
<keyword evidence="4" id="KW-1185">Reference proteome</keyword>
<dbReference type="Gene3D" id="3.40.50.2300">
    <property type="match status" value="1"/>
</dbReference>
<feature type="domain" description="Response regulatory" evidence="2">
    <location>
        <begin position="4"/>
        <end position="119"/>
    </location>
</feature>
<dbReference type="PANTHER" id="PTHR43228">
    <property type="entry name" value="TWO-COMPONENT RESPONSE REGULATOR"/>
    <property type="match status" value="1"/>
</dbReference>
<name>A1AK57_PELPD</name>
<gene>
    <name evidence="3" type="ordered locus">Ppro_0087</name>
</gene>
<evidence type="ECO:0000313" key="4">
    <source>
        <dbReference type="Proteomes" id="UP000006732"/>
    </source>
</evidence>
<dbReference type="EMBL" id="CP000482">
    <property type="protein sequence ID" value="ABK97727.1"/>
    <property type="molecule type" value="Genomic_DNA"/>
</dbReference>
<protein>
    <submittedName>
        <fullName evidence="3">Response regulator receiver protein</fullName>
    </submittedName>
</protein>
<sequence length="123" mass="13253">MISKILIVDDSPISRKMLKSCIPKEREYELFEAGDGAAGVEAYKRIQPDITFMDLTMPVMDGAQATEEIRGFDPAATIIVCTADIQVKSITNVLGLGALMVVKKPPTRESIADALAQAEAQIG</sequence>
<dbReference type="SMART" id="SM00448">
    <property type="entry name" value="REC"/>
    <property type="match status" value="1"/>
</dbReference>
<evidence type="ECO:0000313" key="3">
    <source>
        <dbReference type="EMBL" id="ABK97727.1"/>
    </source>
</evidence>
<dbReference type="Proteomes" id="UP000006732">
    <property type="component" value="Chromosome"/>
</dbReference>
<dbReference type="KEGG" id="ppd:Ppro_0087"/>
<accession>A1AK57</accession>
<dbReference type="PANTHER" id="PTHR43228:SF1">
    <property type="entry name" value="TWO-COMPONENT RESPONSE REGULATOR ARR22"/>
    <property type="match status" value="1"/>
</dbReference>
<dbReference type="InterPro" id="IPR011006">
    <property type="entry name" value="CheY-like_superfamily"/>
</dbReference>
<dbReference type="AlphaFoldDB" id="A1AK57"/>
<dbReference type="InterPro" id="IPR052048">
    <property type="entry name" value="ST_Response_Regulator"/>
</dbReference>
<dbReference type="eggNOG" id="COG2197">
    <property type="taxonomic scope" value="Bacteria"/>
</dbReference>
<dbReference type="STRING" id="338966.Ppro_0087"/>
<dbReference type="GO" id="GO:0000160">
    <property type="term" value="P:phosphorelay signal transduction system"/>
    <property type="evidence" value="ECO:0007669"/>
    <property type="project" value="InterPro"/>
</dbReference>
<dbReference type="Pfam" id="PF00072">
    <property type="entry name" value="Response_reg"/>
    <property type="match status" value="1"/>
</dbReference>
<evidence type="ECO:0000256" key="1">
    <source>
        <dbReference type="PROSITE-ProRule" id="PRU00169"/>
    </source>
</evidence>
<dbReference type="SUPFAM" id="SSF52172">
    <property type="entry name" value="CheY-like"/>
    <property type="match status" value="1"/>
</dbReference>
<proteinExistence type="predicted"/>
<dbReference type="OrthoDB" id="9808843at2"/>
<dbReference type="PROSITE" id="PS50110">
    <property type="entry name" value="RESPONSE_REGULATORY"/>
    <property type="match status" value="1"/>
</dbReference>
<reference evidence="3 4" key="1">
    <citation type="submission" date="2006-10" db="EMBL/GenBank/DDBJ databases">
        <title>Complete sequence of chromosome of Pelobacter propionicus DSM 2379.</title>
        <authorList>
            <consortium name="US DOE Joint Genome Institute"/>
            <person name="Copeland A."/>
            <person name="Lucas S."/>
            <person name="Lapidus A."/>
            <person name="Barry K."/>
            <person name="Detter J.C."/>
            <person name="Glavina del Rio T."/>
            <person name="Hammon N."/>
            <person name="Israni S."/>
            <person name="Dalin E."/>
            <person name="Tice H."/>
            <person name="Pitluck S."/>
            <person name="Saunders E."/>
            <person name="Brettin T."/>
            <person name="Bruce D."/>
            <person name="Han C."/>
            <person name="Tapia R."/>
            <person name="Schmutz J."/>
            <person name="Larimer F."/>
            <person name="Land M."/>
            <person name="Hauser L."/>
            <person name="Kyrpides N."/>
            <person name="Kim E."/>
            <person name="Lovley D."/>
            <person name="Richardson P."/>
        </authorList>
    </citation>
    <scope>NUCLEOTIDE SEQUENCE [LARGE SCALE GENOMIC DNA]</scope>
    <source>
        <strain evidence="4">DSM 2379 / NBRC 103807 / OttBd1</strain>
    </source>
</reference>
<dbReference type="RefSeq" id="WP_011734042.1">
    <property type="nucleotide sequence ID" value="NC_008609.1"/>
</dbReference>
<dbReference type="InterPro" id="IPR001789">
    <property type="entry name" value="Sig_transdc_resp-reg_receiver"/>
</dbReference>
<dbReference type="HOGENOM" id="CLU_000445_69_15_7"/>
<evidence type="ECO:0000259" key="2">
    <source>
        <dbReference type="PROSITE" id="PS50110"/>
    </source>
</evidence>
<feature type="modified residue" description="4-aspartylphosphate" evidence="1">
    <location>
        <position position="54"/>
    </location>
</feature>
<organism evidence="3 4">
    <name type="scientific">Pelobacter propionicus (strain DSM 2379 / NBRC 103807 / OttBd1)</name>
    <dbReference type="NCBI Taxonomy" id="338966"/>
    <lineage>
        <taxon>Bacteria</taxon>
        <taxon>Pseudomonadati</taxon>
        <taxon>Thermodesulfobacteriota</taxon>
        <taxon>Desulfuromonadia</taxon>
        <taxon>Desulfuromonadales</taxon>
        <taxon>Desulfuromonadaceae</taxon>
        <taxon>Pelobacter</taxon>
    </lineage>
</organism>